<protein>
    <submittedName>
        <fullName evidence="4">Uncharacterized protein</fullName>
    </submittedName>
</protein>
<proteinExistence type="predicted"/>
<dbReference type="SMART" id="SM00320">
    <property type="entry name" value="WD40"/>
    <property type="match status" value="4"/>
</dbReference>
<dbReference type="InterPro" id="IPR027417">
    <property type="entry name" value="P-loop_NTPase"/>
</dbReference>
<evidence type="ECO:0000313" key="4">
    <source>
        <dbReference type="EMBL" id="CCC52808.1"/>
    </source>
</evidence>
<organism evidence="4">
    <name type="scientific">Trypanosoma vivax (strain Y486)</name>
    <dbReference type="NCBI Taxonomy" id="1055687"/>
    <lineage>
        <taxon>Eukaryota</taxon>
        <taxon>Discoba</taxon>
        <taxon>Euglenozoa</taxon>
        <taxon>Kinetoplastea</taxon>
        <taxon>Metakinetoplastina</taxon>
        <taxon>Trypanosomatida</taxon>
        <taxon>Trypanosomatidae</taxon>
        <taxon>Trypanosoma</taxon>
        <taxon>Duttonella</taxon>
    </lineage>
</organism>
<dbReference type="InterPro" id="IPR001680">
    <property type="entry name" value="WD40_rpt"/>
</dbReference>
<gene>
    <name evidence="4" type="ORF">TVY486_1102920</name>
</gene>
<dbReference type="Gene3D" id="3.40.50.300">
    <property type="entry name" value="P-loop containing nucleotide triphosphate hydrolases"/>
    <property type="match status" value="1"/>
</dbReference>
<dbReference type="PANTHER" id="PTHR19848">
    <property type="entry name" value="WD40 REPEAT PROTEIN"/>
    <property type="match status" value="1"/>
</dbReference>
<dbReference type="InterPro" id="IPR015943">
    <property type="entry name" value="WD40/YVTN_repeat-like_dom_sf"/>
</dbReference>
<keyword evidence="2" id="KW-0677">Repeat</keyword>
<dbReference type="InterPro" id="IPR036322">
    <property type="entry name" value="WD40_repeat_dom_sf"/>
</dbReference>
<feature type="non-terminal residue" evidence="4">
    <location>
        <position position="724"/>
    </location>
</feature>
<evidence type="ECO:0000256" key="3">
    <source>
        <dbReference type="PROSITE-ProRule" id="PRU00221"/>
    </source>
</evidence>
<evidence type="ECO:0000256" key="1">
    <source>
        <dbReference type="ARBA" id="ARBA00022574"/>
    </source>
</evidence>
<dbReference type="PANTHER" id="PTHR19848:SF8">
    <property type="entry name" value="F-BOX AND WD REPEAT DOMAIN CONTAINING 7"/>
    <property type="match status" value="1"/>
</dbReference>
<accession>G0UAH5</accession>
<keyword evidence="1 3" id="KW-0853">WD repeat</keyword>
<reference evidence="4" key="1">
    <citation type="journal article" date="2012" name="Proc. Natl. Acad. Sci. U.S.A.">
        <title>Antigenic diversity is generated by distinct evolutionary mechanisms in African trypanosome species.</title>
        <authorList>
            <person name="Jackson A.P."/>
            <person name="Berry A."/>
            <person name="Aslett M."/>
            <person name="Allison H.C."/>
            <person name="Burton P."/>
            <person name="Vavrova-Anderson J."/>
            <person name="Brown R."/>
            <person name="Browne H."/>
            <person name="Corton N."/>
            <person name="Hauser H."/>
            <person name="Gamble J."/>
            <person name="Gilderthorp R."/>
            <person name="Marcello L."/>
            <person name="McQuillan J."/>
            <person name="Otto T.D."/>
            <person name="Quail M.A."/>
            <person name="Sanders M.J."/>
            <person name="van Tonder A."/>
            <person name="Ginger M.L."/>
            <person name="Field M.C."/>
            <person name="Barry J.D."/>
            <person name="Hertz-Fowler C."/>
            <person name="Berriman M."/>
        </authorList>
    </citation>
    <scope>NUCLEOTIDE SEQUENCE</scope>
    <source>
        <strain evidence="4">Y486</strain>
    </source>
</reference>
<dbReference type="Gene3D" id="2.130.10.10">
    <property type="entry name" value="YVTN repeat-like/Quinoprotein amine dehydrogenase"/>
    <property type="match status" value="2"/>
</dbReference>
<dbReference type="EMBL" id="HE573027">
    <property type="protein sequence ID" value="CCC52808.1"/>
    <property type="molecule type" value="Genomic_DNA"/>
</dbReference>
<dbReference type="SUPFAM" id="SSF50978">
    <property type="entry name" value="WD40 repeat-like"/>
    <property type="match status" value="1"/>
</dbReference>
<name>G0UAH5_TRYVY</name>
<dbReference type="PROSITE" id="PS50082">
    <property type="entry name" value="WD_REPEATS_2"/>
    <property type="match status" value="1"/>
</dbReference>
<sequence length="724" mass="78383">MVSSVRNVLVARVDKLLASVGVSPDCQVEHHAGDGDQAITSKLVLGTRIVEVDGRLVTNSVELRDALKSRKNSHVCLTFVKCDNAFECVDIENSVHFDGVPSECASKKSLDNVSSDTPPYILPSESLSLESSSSCVTLPNVHNKSPRKSFLNSKTELESVRYVLDGRASFTLPDLNTHTNSVSDSIQPNWLAPSLIEFDKVGVSPPVDDTMTSAAQQSPKNLSTSLSKRTVRGLFAHAVENVAVGHCIICVCQDANPVAEVELLAMTKGVSVTVINLGVKLRHRPKPEEVAARFKLAMTNGMWFVLVNAHKSISTCSLMEDLIKEAELYSFEGFSPLARIIICLESHPHFPRYLINRARVLKIRSCLSMSSSRLSLAMMGSLARSRMVRTGSILTTGALSVDGTRSNGENGKPKRRVRIDTTLDIVDIAPREVVMPTAPSSPRRLLVSGNLALRSVFKGAHGDKFLCLDIAGEDGRFAIGSSLGHVYFFDNMGHSMLQSHVHDGSIWDINFSDKFNFASGCENGECIEWSFMTDGTDSDMLLVPSEPIVLGNDVYCLRYLPGAHRDTNLPLLIGGLNSEVLLRCGGSGDTVTTGIPITSNAQVMDAFQSDAVALVGGSDGSITVIDACAGKVAARFIKHSSKVPSLSVRDNKHFFSGSFDSTVLSWDYRTPLPVARIQSSSPPTAGVTHTLKLKGYVTGLHVDDLYMAASVGQNLYVWDLRKLG</sequence>
<feature type="repeat" description="WD" evidence="3">
    <location>
        <begin position="636"/>
        <end position="676"/>
    </location>
</feature>
<evidence type="ECO:0000256" key="2">
    <source>
        <dbReference type="ARBA" id="ARBA00022737"/>
    </source>
</evidence>
<dbReference type="AlphaFoldDB" id="G0UAH5"/>